<dbReference type="GO" id="GO:0016787">
    <property type="term" value="F:hydrolase activity"/>
    <property type="evidence" value="ECO:0000318"/>
    <property type="project" value="GO_Central"/>
</dbReference>
<gene>
    <name evidence="2" type="ORF">LMJF_17_1010</name>
</gene>
<dbReference type="FunFam" id="3.40.50.1820:FF:000771">
    <property type="entry name" value="Hydrolase, alpha/beta fold family-like protein"/>
    <property type="match status" value="1"/>
</dbReference>
<evidence type="ECO:0000313" key="3">
    <source>
        <dbReference type="Proteomes" id="UP000000542"/>
    </source>
</evidence>
<dbReference type="PANTHER" id="PTHR43433:SF7">
    <property type="entry name" value="ALPHA_BETA FOLD FAMILY, PUTATIVE-RELATED"/>
    <property type="match status" value="1"/>
</dbReference>
<evidence type="ECO:0000259" key="1">
    <source>
        <dbReference type="Pfam" id="PF00561"/>
    </source>
</evidence>
<dbReference type="EMBL" id="FR796413">
    <property type="protein sequence ID" value="CAJ03781.1"/>
    <property type="molecule type" value="Genomic_DNA"/>
</dbReference>
<reference evidence="2 3" key="2">
    <citation type="journal article" date="2011" name="Genome Res.">
        <title>Chromosome and gene copy number variation allow major structural change between species and strains of Leishmania.</title>
        <authorList>
            <person name="Rogers M.B."/>
            <person name="Hilley J.D."/>
            <person name="Dickens N.J."/>
            <person name="Wilkes J."/>
            <person name="Bates P.A."/>
            <person name="Depledge D.P."/>
            <person name="Harris D."/>
            <person name="Her Y."/>
            <person name="Herzyk P."/>
            <person name="Imamura H."/>
            <person name="Otto T.D."/>
            <person name="Sanders M."/>
            <person name="Seeger K."/>
            <person name="Dujardin J.C."/>
            <person name="Berriman M."/>
            <person name="Smith D.F."/>
            <person name="Hertz-Fowler C."/>
            <person name="Mottram J.C."/>
        </authorList>
    </citation>
    <scope>NUCLEOTIDE SEQUENCE [LARGE SCALE GENOMIC DNA]</scope>
    <source>
        <strain evidence="3">MHOM/IL/81/Friedlin</strain>
    </source>
</reference>
<dbReference type="VEuPathDB" id="TriTrypDB:LMJLV39_170017300"/>
<keyword evidence="2" id="KW-0378">Hydrolase</keyword>
<feature type="domain" description="AB hydrolase-1" evidence="1">
    <location>
        <begin position="58"/>
        <end position="312"/>
    </location>
</feature>
<dbReference type="PANTHER" id="PTHR43433">
    <property type="entry name" value="HYDROLASE, ALPHA/BETA FOLD FAMILY PROTEIN"/>
    <property type="match status" value="1"/>
</dbReference>
<dbReference type="VEuPathDB" id="TriTrypDB:LmjF.17.1010"/>
<dbReference type="RefSeq" id="XP_001682358.1">
    <property type="nucleotide sequence ID" value="XM_001682306.1"/>
</dbReference>
<dbReference type="AlphaFoldDB" id="Q4QE90"/>
<dbReference type="ESTHER" id="leima-q4qe90">
    <property type="family name" value="Aclacinomycin-methylesterase_RdmC"/>
</dbReference>
<dbReference type="InParanoid" id="Q4QE90"/>
<dbReference type="GeneID" id="5650832"/>
<proteinExistence type="predicted"/>
<protein>
    <submittedName>
        <fullName evidence="2">Hydrolase, alpha/beta fold family-like protein</fullName>
    </submittedName>
</protein>
<dbReference type="InterPro" id="IPR050471">
    <property type="entry name" value="AB_hydrolase"/>
</dbReference>
<name>Q4QE90_LEIMA</name>
<dbReference type="HOGENOM" id="CLU_020336_0_1_1"/>
<dbReference type="VEuPathDB" id="TriTrypDB:LMJFC_170018500"/>
<dbReference type="Gene3D" id="3.40.50.1820">
    <property type="entry name" value="alpha/beta hydrolase"/>
    <property type="match status" value="1"/>
</dbReference>
<dbReference type="Proteomes" id="UP000000542">
    <property type="component" value="Chromosome 17"/>
</dbReference>
<sequence length="337" mass="38055">MLSPEVTELNEADDMPRELRGKGKPMPCDKFVKVCRCPSTRKEVIICYRTLGDPSDPCLLLVIGLGGTMVHWPPEFLSELLKNGFFLVMLDNRDSGLSTHFDGYPTPFLPCMIFQSWSPLCGGAPPYTLYDMAHDAWCLLTVLGIRRAHLLGTSMGGMIVQCMAIQHPERVCSLTICYSHSSGPYVKPQACRVTLALLDKPASLSLKDVEDYVVRSDCLFRGDYLLDEKHVREVAVANFTRSPPYKQGLLRHVWAVQRATNREPALRRLRCFPVLVIHGRKDLMIPYENGLRLACVLWNAKLVLFPHMGHSIPRPLYVEIALEVGLQKLRIVEKVPR</sequence>
<dbReference type="eggNOG" id="KOG4178">
    <property type="taxonomic scope" value="Eukaryota"/>
</dbReference>
<dbReference type="VEuPathDB" id="TriTrypDB:LMJSD75_170017000"/>
<dbReference type="PRINTS" id="PR00111">
    <property type="entry name" value="ABHYDROLASE"/>
</dbReference>
<accession>Q4QE90</accession>
<dbReference type="OMA" id="MWRWQRE"/>
<dbReference type="SUPFAM" id="SSF53474">
    <property type="entry name" value="alpha/beta-Hydrolases"/>
    <property type="match status" value="1"/>
</dbReference>
<dbReference type="Pfam" id="PF00561">
    <property type="entry name" value="Abhydrolase_1"/>
    <property type="match status" value="1"/>
</dbReference>
<dbReference type="InterPro" id="IPR000073">
    <property type="entry name" value="AB_hydrolase_1"/>
</dbReference>
<dbReference type="GO" id="GO:0005739">
    <property type="term" value="C:mitochondrion"/>
    <property type="evidence" value="ECO:0000266"/>
    <property type="project" value="GeneDB"/>
</dbReference>
<evidence type="ECO:0000313" key="2">
    <source>
        <dbReference type="EMBL" id="CAJ03781.1"/>
    </source>
</evidence>
<reference evidence="2 3" key="1">
    <citation type="journal article" date="2005" name="Science">
        <title>The genome of the kinetoplastid parasite, Leishmania major.</title>
        <authorList>
            <person name="Ivens A.C."/>
            <person name="Peacock C.S."/>
            <person name="Worthey E.A."/>
            <person name="Murphy L."/>
            <person name="Aggarwal G."/>
            <person name="Berriman M."/>
            <person name="Sisk E."/>
            <person name="Rajandream M.A."/>
            <person name="Adlem E."/>
            <person name="Aert R."/>
            <person name="Anupama A."/>
            <person name="Apostolou Z."/>
            <person name="Attipoe P."/>
            <person name="Bason N."/>
            <person name="Bauser C."/>
            <person name="Beck A."/>
            <person name="Beverley S.M."/>
            <person name="Bianchettin G."/>
            <person name="Borzym K."/>
            <person name="Bothe G."/>
            <person name="Bruschi C.V."/>
            <person name="Collins M."/>
            <person name="Cadag E."/>
            <person name="Ciarloni L."/>
            <person name="Clayton C."/>
            <person name="Coulson R.M."/>
            <person name="Cronin A."/>
            <person name="Cruz A.K."/>
            <person name="Davies R.M."/>
            <person name="De Gaudenzi J."/>
            <person name="Dobson D.E."/>
            <person name="Duesterhoeft A."/>
            <person name="Fazelina G."/>
            <person name="Fosker N."/>
            <person name="Frasch A.C."/>
            <person name="Fraser A."/>
            <person name="Fuchs M."/>
            <person name="Gabel C."/>
            <person name="Goble A."/>
            <person name="Goffeau A."/>
            <person name="Harris D."/>
            <person name="Hertz-Fowler C."/>
            <person name="Hilbert H."/>
            <person name="Horn D."/>
            <person name="Huang Y."/>
            <person name="Klages S."/>
            <person name="Knights A."/>
            <person name="Kube M."/>
            <person name="Larke N."/>
            <person name="Litvin L."/>
            <person name="Lord A."/>
            <person name="Louie T."/>
            <person name="Marra M."/>
            <person name="Masuy D."/>
            <person name="Matthews K."/>
            <person name="Michaeli S."/>
            <person name="Mottram J.C."/>
            <person name="Muller-Auer S."/>
            <person name="Munden H."/>
            <person name="Nelson S."/>
            <person name="Norbertczak H."/>
            <person name="Oliver K."/>
            <person name="O'neil S."/>
            <person name="Pentony M."/>
            <person name="Pohl T.M."/>
            <person name="Price C."/>
            <person name="Purnelle B."/>
            <person name="Quail M.A."/>
            <person name="Rabbinowitsch E."/>
            <person name="Reinhardt R."/>
            <person name="Rieger M."/>
            <person name="Rinta J."/>
            <person name="Robben J."/>
            <person name="Robertson L."/>
            <person name="Ruiz J.C."/>
            <person name="Rutter S."/>
            <person name="Saunders D."/>
            <person name="Schafer M."/>
            <person name="Schein J."/>
            <person name="Schwartz D.C."/>
            <person name="Seeger K."/>
            <person name="Seyler A."/>
            <person name="Sharp S."/>
            <person name="Shin H."/>
            <person name="Sivam D."/>
            <person name="Squares R."/>
            <person name="Squares S."/>
            <person name="Tosato V."/>
            <person name="Vogt C."/>
            <person name="Volckaert G."/>
            <person name="Wambutt R."/>
            <person name="Warren T."/>
            <person name="Wedler H."/>
            <person name="Woodward J."/>
            <person name="Zhou S."/>
            <person name="Zimmermann W."/>
            <person name="Smith D.F."/>
            <person name="Blackwell J.M."/>
            <person name="Stuart K.D."/>
            <person name="Barrell B."/>
            <person name="Myler P.J."/>
        </authorList>
    </citation>
    <scope>NUCLEOTIDE SEQUENCE [LARGE SCALE GENOMIC DNA]</scope>
    <source>
        <strain evidence="3">MHOM/IL/81/Friedlin</strain>
    </source>
</reference>
<organism evidence="2 3">
    <name type="scientific">Leishmania major</name>
    <dbReference type="NCBI Taxonomy" id="5664"/>
    <lineage>
        <taxon>Eukaryota</taxon>
        <taxon>Discoba</taxon>
        <taxon>Euglenozoa</taxon>
        <taxon>Kinetoplastea</taxon>
        <taxon>Metakinetoplastina</taxon>
        <taxon>Trypanosomatida</taxon>
        <taxon>Trypanosomatidae</taxon>
        <taxon>Leishmaniinae</taxon>
        <taxon>Leishmania</taxon>
    </lineage>
</organism>
<keyword evidence="3" id="KW-1185">Reference proteome</keyword>
<dbReference type="KEGG" id="lma:LMJF_17_1010"/>
<dbReference type="InterPro" id="IPR029058">
    <property type="entry name" value="AB_hydrolase_fold"/>
</dbReference>